<dbReference type="AlphaFoldDB" id="A0A8K0JGX6"/>
<name>A0A8K0JGX6_9TREE</name>
<organism evidence="1 2">
    <name type="scientific">Filobasidium floriforme</name>
    <dbReference type="NCBI Taxonomy" id="5210"/>
    <lineage>
        <taxon>Eukaryota</taxon>
        <taxon>Fungi</taxon>
        <taxon>Dikarya</taxon>
        <taxon>Basidiomycota</taxon>
        <taxon>Agaricomycotina</taxon>
        <taxon>Tremellomycetes</taxon>
        <taxon>Filobasidiales</taxon>
        <taxon>Filobasidiaceae</taxon>
        <taxon>Filobasidium</taxon>
    </lineage>
</organism>
<dbReference type="EMBL" id="JABELV010000139">
    <property type="protein sequence ID" value="KAG7529712.1"/>
    <property type="molecule type" value="Genomic_DNA"/>
</dbReference>
<keyword evidence="2" id="KW-1185">Reference proteome</keyword>
<evidence type="ECO:0000313" key="1">
    <source>
        <dbReference type="EMBL" id="KAG7529712.1"/>
    </source>
</evidence>
<sequence length="342" mass="39411">MDRILDRCEFFQRMERAPLFSEDYVHRLPISIFSPQEIAIKIEYVARLCIIDNHGRLPEPIGILNLMYVLKNNPFIALEQQQLPPITDSNYEPIPKLDIRTGGKKFLSWIVRRIAERDFQPEEEVRQNARSFLANQLEQDKTSVTSIPTEWTYFLRDDEDEHMLDYMDLSEDESAAVDGIIAAHLHGSMTALRVLIATTRGVSITISHIQGVRREILKVQAAAEEQGSAAGTSAVPAAEPTIALSALWDSIWGTQDVNQPHSRWNFDPRVKWAMRTFVGMGFDDEWDEEEDEEIERQPTTRSRCSIATCLFHEDFDMRWEKDPRDASVVMCRFHSQTVSILR</sequence>
<dbReference type="Proteomes" id="UP000812966">
    <property type="component" value="Unassembled WGS sequence"/>
</dbReference>
<accession>A0A8K0JGX6</accession>
<comment type="caution">
    <text evidence="1">The sequence shown here is derived from an EMBL/GenBank/DDBJ whole genome shotgun (WGS) entry which is preliminary data.</text>
</comment>
<protein>
    <submittedName>
        <fullName evidence="1">Uncharacterized protein</fullName>
    </submittedName>
</protein>
<gene>
    <name evidence="1" type="ORF">FFLO_05473</name>
</gene>
<reference evidence="1" key="1">
    <citation type="submission" date="2020-04" db="EMBL/GenBank/DDBJ databases">
        <title>Analysis of mating type loci in Filobasidium floriforme.</title>
        <authorList>
            <person name="Nowrousian M."/>
        </authorList>
    </citation>
    <scope>NUCLEOTIDE SEQUENCE</scope>
    <source>
        <strain evidence="1">CBS 6242</strain>
    </source>
</reference>
<proteinExistence type="predicted"/>
<evidence type="ECO:0000313" key="2">
    <source>
        <dbReference type="Proteomes" id="UP000812966"/>
    </source>
</evidence>